<sequence>MFDRRFVKGIDLIFEEANLNLAKGIFGSNERNQKEKIQSSVIYDSKVIDFSFSCERSFFCRILGHIIRLVSI</sequence>
<keyword evidence="2" id="KW-1185">Reference proteome</keyword>
<proteinExistence type="predicted"/>
<evidence type="ECO:0000313" key="1">
    <source>
        <dbReference type="EMBL" id="EPG75424.1"/>
    </source>
</evidence>
<name>S3V467_9LEPT</name>
<evidence type="ECO:0000313" key="2">
    <source>
        <dbReference type="Proteomes" id="UP000014540"/>
    </source>
</evidence>
<accession>S3V467</accession>
<dbReference type="Proteomes" id="UP000014540">
    <property type="component" value="Unassembled WGS sequence"/>
</dbReference>
<reference evidence="1" key="1">
    <citation type="submission" date="2013-04" db="EMBL/GenBank/DDBJ databases">
        <authorList>
            <person name="Harkins D.M."/>
            <person name="Durkin A.S."/>
            <person name="Selengut J.D."/>
            <person name="Sanka R."/>
            <person name="DePew J."/>
            <person name="Purushe J."/>
            <person name="Ahmed A."/>
            <person name="van der Linden H."/>
            <person name="Goris M.G.A."/>
            <person name="Hartskeerl R.A."/>
            <person name="Vinetz J.M."/>
            <person name="Sutton G.G."/>
            <person name="Nelson W.C."/>
            <person name="Fouts D.E."/>
        </authorList>
    </citation>
    <scope>NUCLEOTIDE SEQUENCE [LARGE SCALE GENOMIC DNA]</scope>
    <source>
        <strain evidence="1">BUT 6</strain>
    </source>
</reference>
<gene>
    <name evidence="1" type="ORF">LEP1GSC058_2324</name>
</gene>
<organism evidence="1 2">
    <name type="scientific">Leptospira fainei serovar Hurstbridge str. BUT 6</name>
    <dbReference type="NCBI Taxonomy" id="1193011"/>
    <lineage>
        <taxon>Bacteria</taxon>
        <taxon>Pseudomonadati</taxon>
        <taxon>Spirochaetota</taxon>
        <taxon>Spirochaetia</taxon>
        <taxon>Leptospirales</taxon>
        <taxon>Leptospiraceae</taxon>
        <taxon>Leptospira</taxon>
    </lineage>
</organism>
<dbReference type="AlphaFoldDB" id="S3V467"/>
<comment type="caution">
    <text evidence="1">The sequence shown here is derived from an EMBL/GenBank/DDBJ whole genome shotgun (WGS) entry which is preliminary data.</text>
</comment>
<dbReference type="EMBL" id="AKWZ02000003">
    <property type="protein sequence ID" value="EPG75424.1"/>
    <property type="molecule type" value="Genomic_DNA"/>
</dbReference>
<protein>
    <submittedName>
        <fullName evidence="1">Uncharacterized protein</fullName>
    </submittedName>
</protein>